<name>A0A815HXZ1_9BILA</name>
<dbReference type="UniPathway" id="UPA00588">
    <property type="reaction ID" value="UER00659"/>
</dbReference>
<evidence type="ECO:0000256" key="1">
    <source>
        <dbReference type="ARBA" id="ARBA00004801"/>
    </source>
</evidence>
<dbReference type="InterPro" id="IPR029056">
    <property type="entry name" value="Ribokinase-like"/>
</dbReference>
<keyword evidence="5 9" id="KW-0660">Purine salvage</keyword>
<comment type="pathway">
    <text evidence="1 9">Purine metabolism; AMP biosynthesis via salvage pathway; AMP from adenosine: step 1/1.</text>
</comment>
<evidence type="ECO:0000256" key="9">
    <source>
        <dbReference type="RuleBase" id="RU368116"/>
    </source>
</evidence>
<dbReference type="EMBL" id="CAJNOQ010015302">
    <property type="protein sequence ID" value="CAF1358844.1"/>
    <property type="molecule type" value="Genomic_DNA"/>
</dbReference>
<dbReference type="GO" id="GO:0006144">
    <property type="term" value="P:purine nucleobase metabolic process"/>
    <property type="evidence" value="ECO:0007669"/>
    <property type="project" value="TreeGrafter"/>
</dbReference>
<protein>
    <recommendedName>
        <fullName evidence="3 9">Adenosine kinase</fullName>
        <shortName evidence="9">AK</shortName>
        <ecNumber evidence="3 9">2.7.1.20</ecNumber>
    </recommendedName>
    <alternativeName>
        <fullName evidence="9">Adenosine 5'-phosphotransferase</fullName>
    </alternativeName>
</protein>
<dbReference type="PANTHER" id="PTHR45769">
    <property type="entry name" value="ADENOSINE KINASE"/>
    <property type="match status" value="1"/>
</dbReference>
<keyword evidence="4 9" id="KW-0808">Transferase</keyword>
<dbReference type="EMBL" id="CAJOBC010068773">
    <property type="protein sequence ID" value="CAF4235324.1"/>
    <property type="molecule type" value="Genomic_DNA"/>
</dbReference>
<evidence type="ECO:0000256" key="8">
    <source>
        <dbReference type="ARBA" id="ARBA00022840"/>
    </source>
</evidence>
<sequence length="248" mass="27562">MGCVGSDHHGDTLKEVAEKAGLTTVYQIKQESSTGKCAILLTTTGRSMVASLGASQEFSLKQLEQTEFHSHIEKAQIICSEGFFIASSREAFMEVASYAHSHKKIFCMTLSAKYIVEKGFGNWLLAALQYADFVFGYEEVSIRESPKLLLKRPRTVLITRRTERTLVATKDNIKEYQWKSPPTIVDSHGCREAFAGGFLAYVALNKSIDACVDAGLYCAYESLKYNGCQFPENVSYNPGTFVSDTEQK</sequence>
<keyword evidence="6 9" id="KW-0547">Nucleotide-binding</keyword>
<evidence type="ECO:0000313" key="11">
    <source>
        <dbReference type="EMBL" id="CAF1358844.1"/>
    </source>
</evidence>
<proteinExistence type="inferred from homology"/>
<evidence type="ECO:0000256" key="5">
    <source>
        <dbReference type="ARBA" id="ARBA00022726"/>
    </source>
</evidence>
<dbReference type="Proteomes" id="UP000681722">
    <property type="component" value="Unassembled WGS sequence"/>
</dbReference>
<evidence type="ECO:0000256" key="6">
    <source>
        <dbReference type="ARBA" id="ARBA00022741"/>
    </source>
</evidence>
<comment type="cofactor">
    <cofactor evidence="9">
        <name>Mg(2+)</name>
        <dbReference type="ChEBI" id="CHEBI:18420"/>
    </cofactor>
    <text evidence="9">Binds 3 Mg(2+) ions per subunit.</text>
</comment>
<comment type="similarity">
    <text evidence="2 9">Belongs to the carbohydrate kinase PfkB family.</text>
</comment>
<evidence type="ECO:0000259" key="10">
    <source>
        <dbReference type="Pfam" id="PF00294"/>
    </source>
</evidence>
<dbReference type="Gene3D" id="3.40.1190.20">
    <property type="match status" value="1"/>
</dbReference>
<dbReference type="SUPFAM" id="SSF53613">
    <property type="entry name" value="Ribokinase-like"/>
    <property type="match status" value="1"/>
</dbReference>
<evidence type="ECO:0000256" key="2">
    <source>
        <dbReference type="ARBA" id="ARBA00010688"/>
    </source>
</evidence>
<dbReference type="GO" id="GO:0004001">
    <property type="term" value="F:adenosine kinase activity"/>
    <property type="evidence" value="ECO:0007669"/>
    <property type="project" value="UniProtKB-UniRule"/>
</dbReference>
<dbReference type="AlphaFoldDB" id="A0A815HXZ1"/>
<dbReference type="GO" id="GO:0044209">
    <property type="term" value="P:AMP salvage"/>
    <property type="evidence" value="ECO:0007669"/>
    <property type="project" value="UniProtKB-UniRule"/>
</dbReference>
<evidence type="ECO:0000313" key="12">
    <source>
        <dbReference type="EMBL" id="CAF4235324.1"/>
    </source>
</evidence>
<keyword evidence="9" id="KW-0460">Magnesium</keyword>
<evidence type="ECO:0000256" key="4">
    <source>
        <dbReference type="ARBA" id="ARBA00022679"/>
    </source>
</evidence>
<dbReference type="Pfam" id="PF00294">
    <property type="entry name" value="PfkB"/>
    <property type="match status" value="1"/>
</dbReference>
<organism evidence="11 13">
    <name type="scientific">Didymodactylos carnosus</name>
    <dbReference type="NCBI Taxonomy" id="1234261"/>
    <lineage>
        <taxon>Eukaryota</taxon>
        <taxon>Metazoa</taxon>
        <taxon>Spiralia</taxon>
        <taxon>Gnathifera</taxon>
        <taxon>Rotifera</taxon>
        <taxon>Eurotatoria</taxon>
        <taxon>Bdelloidea</taxon>
        <taxon>Philodinida</taxon>
        <taxon>Philodinidae</taxon>
        <taxon>Didymodactylos</taxon>
    </lineage>
</organism>
<keyword evidence="13" id="KW-1185">Reference proteome</keyword>
<dbReference type="EC" id="2.7.1.20" evidence="3 9"/>
<comment type="catalytic activity">
    <reaction evidence="9">
        <text>adenosine + ATP = AMP + ADP + H(+)</text>
        <dbReference type="Rhea" id="RHEA:20824"/>
        <dbReference type="ChEBI" id="CHEBI:15378"/>
        <dbReference type="ChEBI" id="CHEBI:16335"/>
        <dbReference type="ChEBI" id="CHEBI:30616"/>
        <dbReference type="ChEBI" id="CHEBI:456215"/>
        <dbReference type="ChEBI" id="CHEBI:456216"/>
        <dbReference type="EC" id="2.7.1.20"/>
    </reaction>
</comment>
<comment type="caution">
    <text evidence="11">The sequence shown here is derived from an EMBL/GenBank/DDBJ whole genome shotgun (WGS) entry which is preliminary data.</text>
</comment>
<dbReference type="Gene3D" id="3.30.1110.10">
    <property type="match status" value="1"/>
</dbReference>
<dbReference type="PANTHER" id="PTHR45769:SF3">
    <property type="entry name" value="ADENOSINE KINASE"/>
    <property type="match status" value="1"/>
</dbReference>
<dbReference type="GO" id="GO:0005524">
    <property type="term" value="F:ATP binding"/>
    <property type="evidence" value="ECO:0007669"/>
    <property type="project" value="UniProtKB-UniRule"/>
</dbReference>
<keyword evidence="7 9" id="KW-0418">Kinase</keyword>
<keyword evidence="8 9" id="KW-0067">ATP-binding</keyword>
<comment type="subcellular location">
    <subcellularLocation>
        <location evidence="9">Nucleus</location>
    </subcellularLocation>
</comment>
<dbReference type="InterPro" id="IPR001805">
    <property type="entry name" value="Adenokinase"/>
</dbReference>
<dbReference type="OrthoDB" id="432447at2759"/>
<dbReference type="GO" id="GO:0006166">
    <property type="term" value="P:purine ribonucleoside salvage"/>
    <property type="evidence" value="ECO:0007669"/>
    <property type="project" value="UniProtKB-KW"/>
</dbReference>
<accession>A0A815HXZ1</accession>
<evidence type="ECO:0000256" key="7">
    <source>
        <dbReference type="ARBA" id="ARBA00022777"/>
    </source>
</evidence>
<dbReference type="GO" id="GO:0005829">
    <property type="term" value="C:cytosol"/>
    <property type="evidence" value="ECO:0007669"/>
    <property type="project" value="TreeGrafter"/>
</dbReference>
<gene>
    <name evidence="11" type="ORF">GPM918_LOCUS31276</name>
    <name evidence="12" type="ORF">SRO942_LOCUS31912</name>
</gene>
<evidence type="ECO:0000313" key="13">
    <source>
        <dbReference type="Proteomes" id="UP000663829"/>
    </source>
</evidence>
<dbReference type="CDD" id="cd01168">
    <property type="entry name" value="adenosine_kinase"/>
    <property type="match status" value="1"/>
</dbReference>
<dbReference type="GO" id="GO:0005634">
    <property type="term" value="C:nucleus"/>
    <property type="evidence" value="ECO:0007669"/>
    <property type="project" value="UniProtKB-SubCell"/>
</dbReference>
<dbReference type="InterPro" id="IPR011611">
    <property type="entry name" value="PfkB_dom"/>
</dbReference>
<comment type="subunit">
    <text evidence="9">Monomer.</text>
</comment>
<feature type="domain" description="Carbohydrate kinase PfkB" evidence="10">
    <location>
        <begin position="1"/>
        <end position="231"/>
    </location>
</feature>
<keyword evidence="9" id="KW-0539">Nucleus</keyword>
<evidence type="ECO:0000256" key="3">
    <source>
        <dbReference type="ARBA" id="ARBA00012119"/>
    </source>
</evidence>
<comment type="function">
    <text evidence="9">ATP dependent phosphorylation of adenosine and other related nucleoside analogs to monophosphate derivatives.</text>
</comment>
<reference evidence="11" key="1">
    <citation type="submission" date="2021-02" db="EMBL/GenBank/DDBJ databases">
        <authorList>
            <person name="Nowell W R."/>
        </authorList>
    </citation>
    <scope>NUCLEOTIDE SEQUENCE</scope>
</reference>
<dbReference type="Proteomes" id="UP000663829">
    <property type="component" value="Unassembled WGS sequence"/>
</dbReference>